<dbReference type="Gene3D" id="1.10.3210.10">
    <property type="entry name" value="Hypothetical protein af1432"/>
    <property type="match status" value="1"/>
</dbReference>
<dbReference type="eggNOG" id="COG2206">
    <property type="taxonomic scope" value="Bacteria"/>
</dbReference>
<dbReference type="PATRIC" id="fig|1268237.3.peg.2415"/>
<name>N9TZN9_9GAMM</name>
<accession>N9TZN9</accession>
<dbReference type="GO" id="GO:0008081">
    <property type="term" value="F:phosphoric diester hydrolase activity"/>
    <property type="evidence" value="ECO:0007669"/>
    <property type="project" value="UniProtKB-ARBA"/>
</dbReference>
<evidence type="ECO:0000259" key="1">
    <source>
        <dbReference type="PROSITE" id="PS51832"/>
    </source>
</evidence>
<dbReference type="InterPro" id="IPR003018">
    <property type="entry name" value="GAF"/>
</dbReference>
<dbReference type="PANTHER" id="PTHR43155">
    <property type="entry name" value="CYCLIC DI-GMP PHOSPHODIESTERASE PA4108-RELATED"/>
    <property type="match status" value="1"/>
</dbReference>
<organism evidence="2 3">
    <name type="scientific">Aeromonas diversa CDC 2478-85</name>
    <dbReference type="NCBI Taxonomy" id="1268237"/>
    <lineage>
        <taxon>Bacteria</taxon>
        <taxon>Pseudomonadati</taxon>
        <taxon>Pseudomonadota</taxon>
        <taxon>Gammaproteobacteria</taxon>
        <taxon>Aeromonadales</taxon>
        <taxon>Aeromonadaceae</taxon>
        <taxon>Aeromonas</taxon>
    </lineage>
</organism>
<dbReference type="Proteomes" id="UP000023775">
    <property type="component" value="Unassembled WGS sequence"/>
</dbReference>
<dbReference type="CDD" id="cd00077">
    <property type="entry name" value="HDc"/>
    <property type="match status" value="1"/>
</dbReference>
<evidence type="ECO:0000313" key="3">
    <source>
        <dbReference type="Proteomes" id="UP000023775"/>
    </source>
</evidence>
<feature type="domain" description="HD-GYP" evidence="1">
    <location>
        <begin position="324"/>
        <end position="519"/>
    </location>
</feature>
<dbReference type="Pfam" id="PF13185">
    <property type="entry name" value="GAF_2"/>
    <property type="match status" value="1"/>
</dbReference>
<dbReference type="SUPFAM" id="SSF55781">
    <property type="entry name" value="GAF domain-like"/>
    <property type="match status" value="1"/>
</dbReference>
<gene>
    <name evidence="2" type="ORF">G114_12258</name>
</gene>
<dbReference type="OrthoDB" id="9802066at2"/>
<dbReference type="InterPro" id="IPR029016">
    <property type="entry name" value="GAF-like_dom_sf"/>
</dbReference>
<protein>
    <submittedName>
        <fullName evidence="2">Sensory box protein</fullName>
    </submittedName>
</protein>
<dbReference type="InterPro" id="IPR035965">
    <property type="entry name" value="PAS-like_dom_sf"/>
</dbReference>
<evidence type="ECO:0000313" key="2">
    <source>
        <dbReference type="EMBL" id="ENY71589.1"/>
    </source>
</evidence>
<dbReference type="InterPro" id="IPR003607">
    <property type="entry name" value="HD/PDEase_dom"/>
</dbReference>
<dbReference type="Gene3D" id="3.30.450.20">
    <property type="entry name" value="PAS domain"/>
    <property type="match status" value="1"/>
</dbReference>
<dbReference type="Gene3D" id="3.30.450.40">
    <property type="match status" value="1"/>
</dbReference>
<dbReference type="SUPFAM" id="SSF109604">
    <property type="entry name" value="HD-domain/PDEase-like"/>
    <property type="match status" value="1"/>
</dbReference>
<proteinExistence type="predicted"/>
<dbReference type="PANTHER" id="PTHR43155:SF2">
    <property type="entry name" value="CYCLIC DI-GMP PHOSPHODIESTERASE PA4108"/>
    <property type="match status" value="1"/>
</dbReference>
<keyword evidence="3" id="KW-1185">Reference proteome</keyword>
<dbReference type="AlphaFoldDB" id="N9TZN9"/>
<dbReference type="SMART" id="SM00471">
    <property type="entry name" value="HDc"/>
    <property type="match status" value="1"/>
</dbReference>
<dbReference type="SUPFAM" id="SSF55785">
    <property type="entry name" value="PYP-like sensor domain (PAS domain)"/>
    <property type="match status" value="1"/>
</dbReference>
<reference evidence="2 3" key="1">
    <citation type="journal article" date="2013" name="Genome Announc.">
        <title>Draft Genome Sequence of the Aeromonas diversa Type Strain.</title>
        <authorList>
            <person name="Farfan M."/>
            <person name="Spataro N."/>
            <person name="Sanglas A."/>
            <person name="Albarral V."/>
            <person name="Loren J.G."/>
            <person name="Bosch E."/>
            <person name="Fuste M.C."/>
        </authorList>
    </citation>
    <scope>NUCLEOTIDE SEQUENCE [LARGE SCALE GENOMIC DNA]</scope>
    <source>
        <strain evidence="2 3">2478-85</strain>
    </source>
</reference>
<comment type="caution">
    <text evidence="2">The sequence shown here is derived from an EMBL/GenBank/DDBJ whole genome shotgun (WGS) entry which is preliminary data.</text>
</comment>
<dbReference type="EMBL" id="APVG01000031">
    <property type="protein sequence ID" value="ENY71589.1"/>
    <property type="molecule type" value="Genomic_DNA"/>
</dbReference>
<dbReference type="Pfam" id="PF13487">
    <property type="entry name" value="HD_5"/>
    <property type="match status" value="1"/>
</dbReference>
<dbReference type="InterPro" id="IPR037522">
    <property type="entry name" value="HD_GYP_dom"/>
</dbReference>
<dbReference type="PROSITE" id="PS51832">
    <property type="entry name" value="HD_GYP"/>
    <property type="match status" value="1"/>
</dbReference>
<dbReference type="RefSeq" id="WP_005354580.1">
    <property type="nucleotide sequence ID" value="NZ_APVG01000031.1"/>
</dbReference>
<sequence>MAREAFSQEAVPSLVGLPPTQLRMLVEQLPTRLLVRDRAMVIQGCSAPLAADLALPVGTLVGRRLDEVLPASWLEGDERVIEQGEIVTLSRTYPYGDGEPQVQLTKFPLYDGAGAVVGCGLSVATPWSGRADRDLRRKVWAMEASSRCNRALVTAQSVEGLQQGVCEALVLEDRYRLALVAWLEPGEEHAVVLAAQAGEASGYLEGIALTWDDVPVGQGPVGRCLREGRNIYEADLIRSQHATFWRRRAEHFGLGSALALPLLCSDGRRGALALYADIPHAFGEEEITLFGELADNLVYGLESLWTREAYHSTLRAHAAQALVQEKALADALEAIAATLEQRDPYTAGHQQQVAELALRIGMELGLTAHRLRGLYLAGIVHDLGKIQIPIEILNKPGRLTALEYELVKQHPTTAYEILKGIAFPWPIAEIIYQHHEFLDGSGYPRGIGGESLLLEARILTVADIVESMSSDRPYRAALGVAQARDEILRMKGSRLDPDVVDACIRILERGEFEPRPLSLG</sequence>